<name>A0A4R2L7M8_9GAMM</name>
<dbReference type="RefSeq" id="WP_341540212.1">
    <property type="nucleotide sequence ID" value="NZ_SLWY01000004.1"/>
</dbReference>
<gene>
    <name evidence="2" type="ORF">EV699_10438</name>
</gene>
<evidence type="ECO:0000313" key="3">
    <source>
        <dbReference type="Proteomes" id="UP000295765"/>
    </source>
</evidence>
<keyword evidence="1" id="KW-0472">Membrane</keyword>
<dbReference type="AlphaFoldDB" id="A0A4R2L7M8"/>
<protein>
    <recommendedName>
        <fullName evidence="4">DUF4386 family protein</fullName>
    </recommendedName>
</protein>
<comment type="caution">
    <text evidence="2">The sequence shown here is derived from an EMBL/GenBank/DDBJ whole genome shotgun (WGS) entry which is preliminary data.</text>
</comment>
<feature type="transmembrane region" description="Helical" evidence="1">
    <location>
        <begin position="170"/>
        <end position="188"/>
    </location>
</feature>
<evidence type="ECO:0008006" key="4">
    <source>
        <dbReference type="Google" id="ProtNLM"/>
    </source>
</evidence>
<keyword evidence="1" id="KW-1133">Transmembrane helix</keyword>
<evidence type="ECO:0000256" key="1">
    <source>
        <dbReference type="SAM" id="Phobius"/>
    </source>
</evidence>
<keyword evidence="3" id="KW-1185">Reference proteome</keyword>
<feature type="transmembrane region" description="Helical" evidence="1">
    <location>
        <begin position="61"/>
        <end position="80"/>
    </location>
</feature>
<reference evidence="2 3" key="1">
    <citation type="submission" date="2019-03" db="EMBL/GenBank/DDBJ databases">
        <title>Genomic Encyclopedia of Type Strains, Phase IV (KMG-IV): sequencing the most valuable type-strain genomes for metagenomic binning, comparative biology and taxonomic classification.</title>
        <authorList>
            <person name="Goeker M."/>
        </authorList>
    </citation>
    <scope>NUCLEOTIDE SEQUENCE [LARGE SCALE GENOMIC DNA]</scope>
    <source>
        <strain evidence="2 3">DSM 25287</strain>
    </source>
</reference>
<organism evidence="2 3">
    <name type="scientific">Plasticicumulans lactativorans</name>
    <dbReference type="NCBI Taxonomy" id="1133106"/>
    <lineage>
        <taxon>Bacteria</taxon>
        <taxon>Pseudomonadati</taxon>
        <taxon>Pseudomonadota</taxon>
        <taxon>Gammaproteobacteria</taxon>
        <taxon>Candidatus Competibacteraceae</taxon>
        <taxon>Plasticicumulans</taxon>
    </lineage>
</organism>
<keyword evidence="1" id="KW-0812">Transmembrane</keyword>
<evidence type="ECO:0000313" key="2">
    <source>
        <dbReference type="EMBL" id="TCO82646.1"/>
    </source>
</evidence>
<dbReference type="Proteomes" id="UP000295765">
    <property type="component" value="Unassembled WGS sequence"/>
</dbReference>
<accession>A0A4R2L7M8</accession>
<feature type="transmembrane region" description="Helical" evidence="1">
    <location>
        <begin position="92"/>
        <end position="119"/>
    </location>
</feature>
<proteinExistence type="predicted"/>
<feature type="transmembrane region" description="Helical" evidence="1">
    <location>
        <begin position="194"/>
        <end position="212"/>
    </location>
</feature>
<feature type="transmembrane region" description="Helical" evidence="1">
    <location>
        <begin position="139"/>
        <end position="158"/>
    </location>
</feature>
<sequence length="227" mass="24296">MTMMPAPAAGARLRAPRTAAVAGILFSLLLMASFSLLRLAITAEAQEAGTWLKTRANVVTLALNLVPFAGIAFLWFIGVLRDRLGEREDRFFATVFLGSGLLFLAMLFLSAAVTGGLIVANLSAPAGLSGSTTFSFARAITYEVMNVYAIKMAGVFMISTSTLALRTGFLARWITWLGYAFALLLLLSNRHIEGVMLIFPAWVLLISLYILIDNLRAPPPAPPGAGG</sequence>
<dbReference type="EMBL" id="SLWY01000004">
    <property type="protein sequence ID" value="TCO82646.1"/>
    <property type="molecule type" value="Genomic_DNA"/>
</dbReference>